<evidence type="ECO:0000313" key="4">
    <source>
        <dbReference type="EMBL" id="KZD03506.1"/>
    </source>
</evidence>
<feature type="binding site" evidence="1">
    <location>
        <position position="59"/>
    </location>
    <ligand>
        <name>Zn(2+)</name>
        <dbReference type="ChEBI" id="CHEBI:29105"/>
        <label>1</label>
    </ligand>
</feature>
<organism evidence="4 5">
    <name type="scientific">Oceanibaculum pacificum</name>
    <dbReference type="NCBI Taxonomy" id="580166"/>
    <lineage>
        <taxon>Bacteria</taxon>
        <taxon>Pseudomonadati</taxon>
        <taxon>Pseudomonadota</taxon>
        <taxon>Alphaproteobacteria</taxon>
        <taxon>Rhodospirillales</taxon>
        <taxon>Oceanibaculaceae</taxon>
        <taxon>Oceanibaculum</taxon>
    </lineage>
</organism>
<dbReference type="AlphaFoldDB" id="A0A154VQE5"/>
<feature type="binding site" description="via carbamate group" evidence="1">
    <location>
        <position position="160"/>
    </location>
    <ligand>
        <name>Zn(2+)</name>
        <dbReference type="ChEBI" id="CHEBI:29105"/>
        <label>1</label>
    </ligand>
</feature>
<feature type="binding site" evidence="1">
    <location>
        <position position="216"/>
    </location>
    <ligand>
        <name>Zn(2+)</name>
        <dbReference type="ChEBI" id="CHEBI:29105"/>
        <label>2</label>
    </ligand>
</feature>
<gene>
    <name evidence="4" type="ORF">AUP43_12850</name>
</gene>
<dbReference type="EMBL" id="LPXN01000143">
    <property type="protein sequence ID" value="KZD03506.1"/>
    <property type="molecule type" value="Genomic_DNA"/>
</dbReference>
<dbReference type="OrthoDB" id="9796020at2"/>
<protein>
    <submittedName>
        <fullName evidence="4">Dihydroorotase</fullName>
    </submittedName>
</protein>
<accession>A0A154VQE5</accession>
<dbReference type="GO" id="GO:0046872">
    <property type="term" value="F:metal ion binding"/>
    <property type="evidence" value="ECO:0007669"/>
    <property type="project" value="UniProtKB-KW"/>
</dbReference>
<keyword evidence="5" id="KW-1185">Reference proteome</keyword>
<dbReference type="GO" id="GO:0019213">
    <property type="term" value="F:deacetylase activity"/>
    <property type="evidence" value="ECO:0007669"/>
    <property type="project" value="InterPro"/>
</dbReference>
<name>A0A154VQE5_9PROT</name>
<keyword evidence="1" id="KW-0862">Zinc</keyword>
<dbReference type="PANTHER" id="PTHR42717:SF1">
    <property type="entry name" value="IMIDAZOLONEPROPIONASE AND RELATED AMIDOHYDROLASES"/>
    <property type="match status" value="1"/>
</dbReference>
<dbReference type="GO" id="GO:0016810">
    <property type="term" value="F:hydrolase activity, acting on carbon-nitrogen (but not peptide) bonds"/>
    <property type="evidence" value="ECO:0007669"/>
    <property type="project" value="InterPro"/>
</dbReference>
<reference evidence="4 5" key="1">
    <citation type="submission" date="2015-12" db="EMBL/GenBank/DDBJ databases">
        <title>Genome sequence of Oceanibaculum pacificum MCCC 1A02656.</title>
        <authorList>
            <person name="Lu L."/>
            <person name="Lai Q."/>
            <person name="Shao Z."/>
            <person name="Qian P."/>
        </authorList>
    </citation>
    <scope>NUCLEOTIDE SEQUENCE [LARGE SCALE GENOMIC DNA]</scope>
    <source>
        <strain evidence="4 5">MCCC 1A02656</strain>
    </source>
</reference>
<feature type="site" description="Transition state stabilizer" evidence="3">
    <location>
        <position position="162"/>
    </location>
</feature>
<keyword evidence="1" id="KW-0479">Metal-binding</keyword>
<evidence type="ECO:0000256" key="1">
    <source>
        <dbReference type="PIRSR" id="PIRSR039004-1"/>
    </source>
</evidence>
<feature type="binding site" evidence="1">
    <location>
        <position position="276"/>
    </location>
    <ligand>
        <name>Zn(2+)</name>
        <dbReference type="ChEBI" id="CHEBI:29105"/>
        <label>1</label>
    </ligand>
</feature>
<proteinExistence type="predicted"/>
<dbReference type="PANTHER" id="PTHR42717">
    <property type="entry name" value="DIHYDROOROTASE-RELATED"/>
    <property type="match status" value="1"/>
</dbReference>
<dbReference type="InterPro" id="IPR020043">
    <property type="entry name" value="Deacetylase_Atu3266-like"/>
</dbReference>
<dbReference type="SUPFAM" id="SSF51338">
    <property type="entry name" value="Composite domain of metallo-dependent hydrolases"/>
    <property type="match status" value="1"/>
</dbReference>
<feature type="binding site" evidence="1">
    <location>
        <position position="193"/>
    </location>
    <ligand>
        <name>Zn(2+)</name>
        <dbReference type="ChEBI" id="CHEBI:29105"/>
        <label>2</label>
    </ligand>
</feature>
<evidence type="ECO:0000256" key="2">
    <source>
        <dbReference type="PIRSR" id="PIRSR039004-2"/>
    </source>
</evidence>
<comment type="caution">
    <text evidence="4">The sequence shown here is derived from an EMBL/GenBank/DDBJ whole genome shotgun (WGS) entry which is preliminary data.</text>
</comment>
<dbReference type="InterPro" id="IPR032466">
    <property type="entry name" value="Metal_Hydrolase"/>
</dbReference>
<dbReference type="SUPFAM" id="SSF51556">
    <property type="entry name" value="Metallo-dependent hydrolases"/>
    <property type="match status" value="1"/>
</dbReference>
<feature type="modified residue" description="N6-carboxylysine" evidence="2">
    <location>
        <position position="160"/>
    </location>
</feature>
<dbReference type="Gene3D" id="2.30.40.10">
    <property type="entry name" value="Urease, subunit C, domain 1"/>
    <property type="match status" value="1"/>
</dbReference>
<dbReference type="NCBIfam" id="NF006689">
    <property type="entry name" value="PRK09237.1"/>
    <property type="match status" value="1"/>
</dbReference>
<dbReference type="Gene3D" id="3.20.20.140">
    <property type="entry name" value="Metal-dependent hydrolases"/>
    <property type="match status" value="1"/>
</dbReference>
<dbReference type="Proteomes" id="UP000076400">
    <property type="component" value="Unassembled WGS sequence"/>
</dbReference>
<dbReference type="STRING" id="580166.AUP43_12850"/>
<dbReference type="InterPro" id="IPR011059">
    <property type="entry name" value="Metal-dep_hydrolase_composite"/>
</dbReference>
<evidence type="ECO:0000256" key="3">
    <source>
        <dbReference type="PIRSR" id="PIRSR039004-3"/>
    </source>
</evidence>
<dbReference type="PIRSF" id="PIRSF039004">
    <property type="entry name" value="ADE_EF_0837"/>
    <property type="match status" value="1"/>
</dbReference>
<dbReference type="RefSeq" id="WP_067558954.1">
    <property type="nucleotide sequence ID" value="NZ_LPXN01000143.1"/>
</dbReference>
<feature type="binding site" evidence="1">
    <location>
        <position position="61"/>
    </location>
    <ligand>
        <name>Zn(2+)</name>
        <dbReference type="ChEBI" id="CHEBI:29105"/>
        <label>1</label>
    </ligand>
</feature>
<sequence length="373" mass="39650">MHDLVLTGGRVIDPAQGIDKVTDVAFTGGKVAAIGDGLAGTESWNVSGKIVTPGLIDLHTHVYYGGTSLGVDPDAYARKSGCTTLIDAGSAGPGNILGFRKHIIERSEVRILPLINISYPGIFAFSLNVMFGENENLRLINSPECLKAAREHADLVCGIKVRVGRTTSGPMAIAPLDMALEVADHAGLPVMVHLDSPPPYRSEVMPRLRKGDILTHCFRPFPNSPVAGDKRIHDDVLEARARGVIFDIGHGKGSFGFETAMGMMKQGFLPDVLSSDVHILSEKGPAFDQLNVMSKFLAMGLPLAEVIRASTINPALAVGKADRGTLKPGLLGDATILSLEDGAFSFTDSTGESVSGRQMLRCEGIVLGGKWWA</sequence>
<evidence type="ECO:0000313" key="5">
    <source>
        <dbReference type="Proteomes" id="UP000076400"/>
    </source>
</evidence>
<feature type="binding site" description="via carbamate group" evidence="1">
    <location>
        <position position="160"/>
    </location>
    <ligand>
        <name>Zn(2+)</name>
        <dbReference type="ChEBI" id="CHEBI:29105"/>
        <label>2</label>
    </ligand>
</feature>